<dbReference type="EMBL" id="MU006367">
    <property type="protein sequence ID" value="KAF2844694.1"/>
    <property type="molecule type" value="Genomic_DNA"/>
</dbReference>
<proteinExistence type="predicted"/>
<accession>A0A6A7APP2</accession>
<protein>
    <submittedName>
        <fullName evidence="1">Uncharacterized protein</fullName>
    </submittedName>
</protein>
<dbReference type="Proteomes" id="UP000799423">
    <property type="component" value="Unassembled WGS sequence"/>
</dbReference>
<evidence type="ECO:0000313" key="1">
    <source>
        <dbReference type="EMBL" id="KAF2844694.1"/>
    </source>
</evidence>
<dbReference type="OrthoDB" id="160645at2759"/>
<name>A0A6A7APP2_9PLEO</name>
<reference evidence="1" key="1">
    <citation type="submission" date="2020-01" db="EMBL/GenBank/DDBJ databases">
        <authorList>
            <consortium name="DOE Joint Genome Institute"/>
            <person name="Haridas S."/>
            <person name="Albert R."/>
            <person name="Binder M."/>
            <person name="Bloem J."/>
            <person name="Labutti K."/>
            <person name="Salamov A."/>
            <person name="Andreopoulos B."/>
            <person name="Baker S.E."/>
            <person name="Barry K."/>
            <person name="Bills G."/>
            <person name="Bluhm B.H."/>
            <person name="Cannon C."/>
            <person name="Castanera R."/>
            <person name="Culley D.E."/>
            <person name="Daum C."/>
            <person name="Ezra D."/>
            <person name="Gonzalez J.B."/>
            <person name="Henrissat B."/>
            <person name="Kuo A."/>
            <person name="Liang C."/>
            <person name="Lipzen A."/>
            <person name="Lutzoni F."/>
            <person name="Magnuson J."/>
            <person name="Mondo S."/>
            <person name="Nolan M."/>
            <person name="Ohm R."/>
            <person name="Pangilinan J."/>
            <person name="Park H.-J."/>
            <person name="Ramirez L."/>
            <person name="Alfaro M."/>
            <person name="Sun H."/>
            <person name="Tritt A."/>
            <person name="Yoshinaga Y."/>
            <person name="Zwiers L.-H."/>
            <person name="Turgeon B.G."/>
            <person name="Goodwin S.B."/>
            <person name="Spatafora J.W."/>
            <person name="Crous P.W."/>
            <person name="Grigoriev I.V."/>
        </authorList>
    </citation>
    <scope>NUCLEOTIDE SEQUENCE</scope>
    <source>
        <strain evidence="1">IPT5</strain>
    </source>
</reference>
<keyword evidence="2" id="KW-1185">Reference proteome</keyword>
<gene>
    <name evidence="1" type="ORF">T440DRAFT_484001</name>
</gene>
<organism evidence="1 2">
    <name type="scientific">Plenodomus tracheiphilus IPT5</name>
    <dbReference type="NCBI Taxonomy" id="1408161"/>
    <lineage>
        <taxon>Eukaryota</taxon>
        <taxon>Fungi</taxon>
        <taxon>Dikarya</taxon>
        <taxon>Ascomycota</taxon>
        <taxon>Pezizomycotina</taxon>
        <taxon>Dothideomycetes</taxon>
        <taxon>Pleosporomycetidae</taxon>
        <taxon>Pleosporales</taxon>
        <taxon>Pleosporineae</taxon>
        <taxon>Leptosphaeriaceae</taxon>
        <taxon>Plenodomus</taxon>
    </lineage>
</organism>
<dbReference type="AlphaFoldDB" id="A0A6A7APP2"/>
<sequence>MFLPVVCTYSDATSAKIYPVEDVEKGIKPLRSPDLKYTVTNGDVADCTFLPLTWGADTNATEPGWPFYDKIDFLSDVTALEEHIEFDDTAFKDGAWIDIEDEDPEVWFEEVAGLMFNE</sequence>
<evidence type="ECO:0000313" key="2">
    <source>
        <dbReference type="Proteomes" id="UP000799423"/>
    </source>
</evidence>